<evidence type="ECO:0000313" key="13">
    <source>
        <dbReference type="EMBL" id="QCC76012.1"/>
    </source>
</evidence>
<dbReference type="KEGG" id="ndp:E2C04_00255"/>
<evidence type="ECO:0000256" key="7">
    <source>
        <dbReference type="ARBA" id="ARBA00023136"/>
    </source>
</evidence>
<dbReference type="EMBL" id="CP038462">
    <property type="protein sequence ID" value="QCC76012.1"/>
    <property type="molecule type" value="Genomic_DNA"/>
</dbReference>
<dbReference type="Pfam" id="PF07884">
    <property type="entry name" value="VKOR"/>
    <property type="match status" value="1"/>
</dbReference>
<dbReference type="OrthoDB" id="9783799at2"/>
<keyword evidence="3 11" id="KW-0812">Transmembrane</keyword>
<proteinExistence type="inferred from homology"/>
<evidence type="ECO:0000256" key="1">
    <source>
        <dbReference type="ARBA" id="ARBA00004141"/>
    </source>
</evidence>
<comment type="subcellular location">
    <subcellularLocation>
        <location evidence="1">Membrane</location>
        <topology evidence="1">Multi-pass membrane protein</topology>
    </subcellularLocation>
</comment>
<gene>
    <name evidence="13" type="ORF">E2C04_00255</name>
</gene>
<feature type="transmembrane region" description="Helical" evidence="11">
    <location>
        <begin position="114"/>
        <end position="132"/>
    </location>
</feature>
<feature type="compositionally biased region" description="Basic residues" evidence="10">
    <location>
        <begin position="1"/>
        <end position="13"/>
    </location>
</feature>
<dbReference type="Gene3D" id="1.20.1440.130">
    <property type="entry name" value="VKOR domain"/>
    <property type="match status" value="1"/>
</dbReference>
<evidence type="ECO:0000256" key="4">
    <source>
        <dbReference type="ARBA" id="ARBA00022719"/>
    </source>
</evidence>
<feature type="region of interest" description="Disordered" evidence="10">
    <location>
        <begin position="1"/>
        <end position="43"/>
    </location>
</feature>
<evidence type="ECO:0000313" key="14">
    <source>
        <dbReference type="Proteomes" id="UP000297025"/>
    </source>
</evidence>
<dbReference type="AlphaFoldDB" id="A0A4P7U718"/>
<evidence type="ECO:0000256" key="8">
    <source>
        <dbReference type="ARBA" id="ARBA00023157"/>
    </source>
</evidence>
<keyword evidence="4" id="KW-0874">Quinone</keyword>
<feature type="transmembrane region" description="Helical" evidence="11">
    <location>
        <begin position="139"/>
        <end position="160"/>
    </location>
</feature>
<comment type="similarity">
    <text evidence="2">Belongs to the VKOR family.</text>
</comment>
<dbReference type="Proteomes" id="UP000297025">
    <property type="component" value="Chromosome"/>
</dbReference>
<dbReference type="SMART" id="SM00756">
    <property type="entry name" value="VKc"/>
    <property type="match status" value="1"/>
</dbReference>
<keyword evidence="9" id="KW-0676">Redox-active center</keyword>
<evidence type="ECO:0000256" key="10">
    <source>
        <dbReference type="SAM" id="MobiDB-lite"/>
    </source>
</evidence>
<evidence type="ECO:0000256" key="3">
    <source>
        <dbReference type="ARBA" id="ARBA00022692"/>
    </source>
</evidence>
<dbReference type="CDD" id="cd12922">
    <property type="entry name" value="VKOR_5"/>
    <property type="match status" value="1"/>
</dbReference>
<feature type="transmembrane region" description="Helical" evidence="11">
    <location>
        <begin position="215"/>
        <end position="237"/>
    </location>
</feature>
<dbReference type="InterPro" id="IPR038354">
    <property type="entry name" value="VKOR_sf"/>
</dbReference>
<keyword evidence="6" id="KW-0560">Oxidoreductase</keyword>
<dbReference type="GO" id="GO:0016020">
    <property type="term" value="C:membrane"/>
    <property type="evidence" value="ECO:0007669"/>
    <property type="project" value="UniProtKB-SubCell"/>
</dbReference>
<feature type="transmembrane region" description="Helical" evidence="11">
    <location>
        <begin position="166"/>
        <end position="187"/>
    </location>
</feature>
<evidence type="ECO:0000256" key="6">
    <source>
        <dbReference type="ARBA" id="ARBA00023002"/>
    </source>
</evidence>
<evidence type="ECO:0000259" key="12">
    <source>
        <dbReference type="SMART" id="SM00756"/>
    </source>
</evidence>
<evidence type="ECO:0000256" key="5">
    <source>
        <dbReference type="ARBA" id="ARBA00022989"/>
    </source>
</evidence>
<dbReference type="InterPro" id="IPR041714">
    <property type="entry name" value="VKOR_Actinobacteria"/>
</dbReference>
<keyword evidence="8" id="KW-1015">Disulfide bond</keyword>
<evidence type="ECO:0000256" key="9">
    <source>
        <dbReference type="ARBA" id="ARBA00023284"/>
    </source>
</evidence>
<organism evidence="13 14">
    <name type="scientific">Nocardioides daphniae</name>
    <dbReference type="NCBI Taxonomy" id="402297"/>
    <lineage>
        <taxon>Bacteria</taxon>
        <taxon>Bacillati</taxon>
        <taxon>Actinomycetota</taxon>
        <taxon>Actinomycetes</taxon>
        <taxon>Propionibacteriales</taxon>
        <taxon>Nocardioidaceae</taxon>
        <taxon>Nocardioides</taxon>
    </lineage>
</organism>
<dbReference type="GO" id="GO:0016491">
    <property type="term" value="F:oxidoreductase activity"/>
    <property type="evidence" value="ECO:0007669"/>
    <property type="project" value="UniProtKB-KW"/>
</dbReference>
<keyword evidence="5 11" id="KW-1133">Transmembrane helix</keyword>
<feature type="domain" description="Vitamin K epoxide reductase" evidence="12">
    <location>
        <begin position="50"/>
        <end position="191"/>
    </location>
</feature>
<protein>
    <submittedName>
        <fullName evidence="13">Vitamin K epoxide reductase family protein</fullName>
    </submittedName>
</protein>
<accession>A0A4P7U718</accession>
<dbReference type="GO" id="GO:0048038">
    <property type="term" value="F:quinone binding"/>
    <property type="evidence" value="ECO:0007669"/>
    <property type="project" value="UniProtKB-KW"/>
</dbReference>
<sequence length="241" mass="26458">MARRWGCRERRRSSSTASALNPPPSRTSRTRSSRPWRSDQVTTPIRSGSDRALAGLLVVGGLIGFVASFVLVLEKLALLADAAYTPTCSLNPVLNCGSIMKTDQAELFGFPNPLIGVAAFPVLTGAGVALVAGLRPPRWYWWGLQSGVTLGAAFVGWLIFQSLYRIGALCPYCMIVWAVVIPVFWYVTLRNAERGLFGSAVATSRVVGVLREWHLLGLTLLVLVVVTLIAEQFWYYWQTLV</sequence>
<dbReference type="InterPro" id="IPR012932">
    <property type="entry name" value="VKOR"/>
</dbReference>
<keyword evidence="7 11" id="KW-0472">Membrane</keyword>
<evidence type="ECO:0000256" key="11">
    <source>
        <dbReference type="SAM" id="Phobius"/>
    </source>
</evidence>
<name>A0A4P7U718_9ACTN</name>
<feature type="transmembrane region" description="Helical" evidence="11">
    <location>
        <begin position="52"/>
        <end position="73"/>
    </location>
</feature>
<reference evidence="13 14" key="1">
    <citation type="journal article" date="2008" name="Int. J. Syst. Evol. Microbiol.">
        <title>Nocardioides daphniae sp. nov., isolated from Daphnia cucullata (Crustacea: Cladocera).</title>
        <authorList>
            <person name="Toth E.M."/>
            <person name="Keki Z."/>
            <person name="Homonnay Z.G."/>
            <person name="Borsodi A.K."/>
            <person name="Marialigeti K."/>
            <person name="Schumann P."/>
        </authorList>
    </citation>
    <scope>NUCLEOTIDE SEQUENCE [LARGE SCALE GENOMIC DNA]</scope>
    <source>
        <strain evidence="13 14">JCM 16608</strain>
    </source>
</reference>
<evidence type="ECO:0000256" key="2">
    <source>
        <dbReference type="ARBA" id="ARBA00006214"/>
    </source>
</evidence>